<dbReference type="Pfam" id="PF13193">
    <property type="entry name" value="AMP-binding_C"/>
    <property type="match status" value="1"/>
</dbReference>
<feature type="domain" description="AMP-binding enzyme C-terminal" evidence="4">
    <location>
        <begin position="450"/>
        <end position="521"/>
    </location>
</feature>
<protein>
    <submittedName>
        <fullName evidence="5">AMP-binding enzyme/AMP-binding enzyme C-terminal domain containing protein, putative</fullName>
    </submittedName>
</protein>
<gene>
    <name evidence="5" type="ORF">ADEAN_000115300</name>
</gene>
<comment type="similarity">
    <text evidence="1">Belongs to the ATP-dependent AMP-binding enzyme family.</text>
</comment>
<organism evidence="5 6">
    <name type="scientific">Angomonas deanei</name>
    <dbReference type="NCBI Taxonomy" id="59799"/>
    <lineage>
        <taxon>Eukaryota</taxon>
        <taxon>Discoba</taxon>
        <taxon>Euglenozoa</taxon>
        <taxon>Kinetoplastea</taxon>
        <taxon>Metakinetoplastina</taxon>
        <taxon>Trypanosomatida</taxon>
        <taxon>Trypanosomatidae</taxon>
        <taxon>Strigomonadinae</taxon>
        <taxon>Angomonas</taxon>
    </lineage>
</organism>
<dbReference type="Gene3D" id="3.30.300.30">
    <property type="match status" value="1"/>
</dbReference>
<evidence type="ECO:0000313" key="5">
    <source>
        <dbReference type="EMBL" id="CAD2213710.1"/>
    </source>
</evidence>
<sequence length="564" mass="62487">MTKTVQQSYVYGPTSTPLLGETIGQNLHRTVTTYPTQEALVAPTQHVRLTYQQLWEQTTIVARALLAKGIRRGDRVGLWAPNRYEWVLVQYAAALIGVIIVSLNPALQFTELLFAINQSEIKTIFSVVKYRENDHCKIIDKIRSKAPSLTDVLYFAHPTWENFLQLAALKEDTVLHHAMRSVQFDDVLCIQYTSGATGEPKGVTLSHHGTLNNAYFTTGRLQYTPVDRVCLPIPLFHTFSMVLGSLGTMTRGATLVLPGEQFQAETVLQTIEAERCTSLLAVPTMYRSLLTRLKVSPHKVSTLRTGIMGGAVCSSAIVKDTIEKLHLKELTICYGMTETSPTATQTVIGTPVEKLCTTVGTVHDHVELKIVDLTTGNIVPRGQEGEICTRGYSVMLKYWDSPEATNAVIDAARWMHTGDKGSMDEEGYLTVTGRIKDIIIRGGENISPMEIEDCINWNDAVAEVHVVGVPDETYGEEVMAWVKLVDGCTVTVEELRTLCKNHIAPYKVPRYWKFVTDEFPAETASAACKAALKELVATKERLSDPSIIDSRKEGTASGKRPREA</sequence>
<accession>A0A7G2C1V4</accession>
<dbReference type="EMBL" id="LR877146">
    <property type="protein sequence ID" value="CAD2213710.1"/>
    <property type="molecule type" value="Genomic_DNA"/>
</dbReference>
<proteinExistence type="inferred from homology"/>
<dbReference type="AlphaFoldDB" id="A0A7G2C1V4"/>
<dbReference type="PANTHER" id="PTHR43201:SF5">
    <property type="entry name" value="MEDIUM-CHAIN ACYL-COA LIGASE ACSF2, MITOCHONDRIAL"/>
    <property type="match status" value="1"/>
</dbReference>
<dbReference type="InterPro" id="IPR042099">
    <property type="entry name" value="ANL_N_sf"/>
</dbReference>
<evidence type="ECO:0000259" key="4">
    <source>
        <dbReference type="Pfam" id="PF13193"/>
    </source>
</evidence>
<keyword evidence="6" id="KW-1185">Reference proteome</keyword>
<dbReference type="GO" id="GO:0006631">
    <property type="term" value="P:fatty acid metabolic process"/>
    <property type="evidence" value="ECO:0007669"/>
    <property type="project" value="TreeGrafter"/>
</dbReference>
<dbReference type="Proteomes" id="UP000515908">
    <property type="component" value="Chromosome 02"/>
</dbReference>
<dbReference type="SUPFAM" id="SSF56801">
    <property type="entry name" value="Acetyl-CoA synthetase-like"/>
    <property type="match status" value="1"/>
</dbReference>
<dbReference type="VEuPathDB" id="TriTrypDB:ADEAN_000115300"/>
<evidence type="ECO:0000256" key="1">
    <source>
        <dbReference type="ARBA" id="ARBA00006432"/>
    </source>
</evidence>
<dbReference type="InterPro" id="IPR000873">
    <property type="entry name" value="AMP-dep_synth/lig_dom"/>
</dbReference>
<reference evidence="5 6" key="1">
    <citation type="submission" date="2020-08" db="EMBL/GenBank/DDBJ databases">
        <authorList>
            <person name="Newling K."/>
            <person name="Davey J."/>
            <person name="Forrester S."/>
        </authorList>
    </citation>
    <scope>NUCLEOTIDE SEQUENCE [LARGE SCALE GENOMIC DNA]</scope>
    <source>
        <strain evidence="6">Crithidia deanei Carvalho (ATCC PRA-265)</strain>
    </source>
</reference>
<evidence type="ECO:0000259" key="3">
    <source>
        <dbReference type="Pfam" id="PF00501"/>
    </source>
</evidence>
<dbReference type="Pfam" id="PF00501">
    <property type="entry name" value="AMP-binding"/>
    <property type="match status" value="1"/>
</dbReference>
<name>A0A7G2C1V4_9TRYP</name>
<keyword evidence="2" id="KW-0436">Ligase</keyword>
<evidence type="ECO:0000256" key="2">
    <source>
        <dbReference type="ARBA" id="ARBA00022598"/>
    </source>
</evidence>
<dbReference type="GO" id="GO:0031956">
    <property type="term" value="F:medium-chain fatty acid-CoA ligase activity"/>
    <property type="evidence" value="ECO:0007669"/>
    <property type="project" value="TreeGrafter"/>
</dbReference>
<dbReference type="Gene3D" id="3.40.50.12780">
    <property type="entry name" value="N-terminal domain of ligase-like"/>
    <property type="match status" value="1"/>
</dbReference>
<dbReference type="InterPro" id="IPR045851">
    <property type="entry name" value="AMP-bd_C_sf"/>
</dbReference>
<dbReference type="InterPro" id="IPR025110">
    <property type="entry name" value="AMP-bd_C"/>
</dbReference>
<feature type="domain" description="AMP-dependent synthetase/ligase" evidence="3">
    <location>
        <begin position="28"/>
        <end position="399"/>
    </location>
</feature>
<dbReference type="PANTHER" id="PTHR43201">
    <property type="entry name" value="ACYL-COA SYNTHETASE"/>
    <property type="match status" value="1"/>
</dbReference>
<evidence type="ECO:0000313" key="6">
    <source>
        <dbReference type="Proteomes" id="UP000515908"/>
    </source>
</evidence>